<evidence type="ECO:0000256" key="3">
    <source>
        <dbReference type="ARBA" id="ARBA00023163"/>
    </source>
</evidence>
<keyword evidence="6" id="KW-1185">Reference proteome</keyword>
<evidence type="ECO:0000313" key="6">
    <source>
        <dbReference type="Proteomes" id="UP001464891"/>
    </source>
</evidence>
<reference evidence="5 6" key="1">
    <citation type="submission" date="2022-04" db="EMBL/GenBank/DDBJ databases">
        <title>Positive selection, recombination, and allopatry shape intraspecific diversity of widespread and dominant cyanobacteria.</title>
        <authorList>
            <person name="Wei J."/>
            <person name="Shu W."/>
            <person name="Hu C."/>
        </authorList>
    </citation>
    <scope>NUCLEOTIDE SEQUENCE [LARGE SCALE GENOMIC DNA]</scope>
    <source>
        <strain evidence="5 6">GB2-A4</strain>
    </source>
</reference>
<comment type="caution">
    <text evidence="5">The sequence shown here is derived from an EMBL/GenBank/DDBJ whole genome shotgun (WGS) entry which is preliminary data.</text>
</comment>
<evidence type="ECO:0000259" key="4">
    <source>
        <dbReference type="PROSITE" id="PS51063"/>
    </source>
</evidence>
<dbReference type="InterPro" id="IPR000595">
    <property type="entry name" value="cNMP-bd_dom"/>
</dbReference>
<dbReference type="PANTHER" id="PTHR24567:SF65">
    <property type="entry name" value="REGULATORY PROTEIN CYSR HOMOLOG"/>
    <property type="match status" value="1"/>
</dbReference>
<dbReference type="Pfam" id="PF13545">
    <property type="entry name" value="HTH_Crp_2"/>
    <property type="match status" value="1"/>
</dbReference>
<dbReference type="SUPFAM" id="SSF46785">
    <property type="entry name" value="Winged helix' DNA-binding domain"/>
    <property type="match status" value="1"/>
</dbReference>
<dbReference type="InterPro" id="IPR036390">
    <property type="entry name" value="WH_DNA-bd_sf"/>
</dbReference>
<dbReference type="PROSITE" id="PS00042">
    <property type="entry name" value="HTH_CRP_1"/>
    <property type="match status" value="1"/>
</dbReference>
<dbReference type="Proteomes" id="UP001464891">
    <property type="component" value="Unassembled WGS sequence"/>
</dbReference>
<dbReference type="InterPro" id="IPR036388">
    <property type="entry name" value="WH-like_DNA-bd_sf"/>
</dbReference>
<dbReference type="InterPro" id="IPR018490">
    <property type="entry name" value="cNMP-bd_dom_sf"/>
</dbReference>
<dbReference type="SMART" id="SM00419">
    <property type="entry name" value="HTH_CRP"/>
    <property type="match status" value="1"/>
</dbReference>
<gene>
    <name evidence="5" type="ORF">NC998_15930</name>
</gene>
<dbReference type="CDD" id="cd00038">
    <property type="entry name" value="CAP_ED"/>
    <property type="match status" value="1"/>
</dbReference>
<dbReference type="Gene3D" id="1.10.10.10">
    <property type="entry name" value="Winged helix-like DNA-binding domain superfamily/Winged helix DNA-binding domain"/>
    <property type="match status" value="1"/>
</dbReference>
<evidence type="ECO:0000313" key="5">
    <source>
        <dbReference type="EMBL" id="MEP0818589.1"/>
    </source>
</evidence>
<keyword evidence="2" id="KW-0238">DNA-binding</keyword>
<dbReference type="InterPro" id="IPR014710">
    <property type="entry name" value="RmlC-like_jellyroll"/>
</dbReference>
<protein>
    <submittedName>
        <fullName evidence="5">Crp/Fnr family transcriptional regulator</fullName>
    </submittedName>
</protein>
<dbReference type="PROSITE" id="PS51063">
    <property type="entry name" value="HTH_CRP_2"/>
    <property type="match status" value="1"/>
</dbReference>
<dbReference type="Gene3D" id="2.60.120.10">
    <property type="entry name" value="Jelly Rolls"/>
    <property type="match status" value="1"/>
</dbReference>
<dbReference type="RefSeq" id="WP_190436881.1">
    <property type="nucleotide sequence ID" value="NZ_JAMPKM010000009.1"/>
</dbReference>
<organism evidence="5 6">
    <name type="scientific">Trichocoleus desertorum GB2-A4</name>
    <dbReference type="NCBI Taxonomy" id="2933944"/>
    <lineage>
        <taxon>Bacteria</taxon>
        <taxon>Bacillati</taxon>
        <taxon>Cyanobacteriota</taxon>
        <taxon>Cyanophyceae</taxon>
        <taxon>Leptolyngbyales</taxon>
        <taxon>Trichocoleusaceae</taxon>
        <taxon>Trichocoleus</taxon>
    </lineage>
</organism>
<accession>A0ABV0J9Z6</accession>
<keyword evidence="1" id="KW-0805">Transcription regulation</keyword>
<keyword evidence="3" id="KW-0804">Transcription</keyword>
<dbReference type="InterPro" id="IPR050397">
    <property type="entry name" value="Env_Response_Regulators"/>
</dbReference>
<dbReference type="InterPro" id="IPR012318">
    <property type="entry name" value="HTH_CRP"/>
</dbReference>
<evidence type="ECO:0000256" key="1">
    <source>
        <dbReference type="ARBA" id="ARBA00023015"/>
    </source>
</evidence>
<name>A0ABV0J9Z6_9CYAN</name>
<proteinExistence type="predicted"/>
<dbReference type="InterPro" id="IPR018335">
    <property type="entry name" value="Tscrpt_reg_HTH_Crp-type_CS"/>
</dbReference>
<feature type="domain" description="HTH crp-type" evidence="4">
    <location>
        <begin position="134"/>
        <end position="207"/>
    </location>
</feature>
<dbReference type="SUPFAM" id="SSF51206">
    <property type="entry name" value="cAMP-binding domain-like"/>
    <property type="match status" value="1"/>
</dbReference>
<dbReference type="PANTHER" id="PTHR24567">
    <property type="entry name" value="CRP FAMILY TRANSCRIPTIONAL REGULATORY PROTEIN"/>
    <property type="match status" value="1"/>
</dbReference>
<sequence length="210" mass="23348">MLHSFASEAGSQPDLRQLLEELYEGRSLYPYSSGQSIRMAPQEIWIVCRGVVQLSTLYPNGDEALLGLAGPSMPFGLPLTLTHPYQATALSNVDLMRLTVADVEQSSTLTKGILRHVNRRLRQTEAILALVGHRRVKDRLCHLLLLLKQEIGLPTAEGTRLGVRLTHQHLANAIGTTRVTVTRLLGQLKEEGWLNVDRNHHIVIPSQTTL</sequence>
<dbReference type="EMBL" id="JAMPKM010000009">
    <property type="protein sequence ID" value="MEP0818589.1"/>
    <property type="molecule type" value="Genomic_DNA"/>
</dbReference>
<evidence type="ECO:0000256" key="2">
    <source>
        <dbReference type="ARBA" id="ARBA00023125"/>
    </source>
</evidence>
<dbReference type="PRINTS" id="PR00034">
    <property type="entry name" value="HTHCRP"/>
</dbReference>